<dbReference type="GO" id="GO:0048487">
    <property type="term" value="F:beta-tubulin binding"/>
    <property type="evidence" value="ECO:0007669"/>
    <property type="project" value="TreeGrafter"/>
</dbReference>
<protein>
    <recommendedName>
        <fullName evidence="3">CASC1 C-terminal domain-containing protein</fullName>
    </recommendedName>
</protein>
<dbReference type="Pfam" id="PF12366">
    <property type="entry name" value="Casc1_C"/>
    <property type="match status" value="1"/>
</dbReference>
<dbReference type="GO" id="GO:0008017">
    <property type="term" value="F:microtubule binding"/>
    <property type="evidence" value="ECO:0007669"/>
    <property type="project" value="TreeGrafter"/>
</dbReference>
<feature type="domain" description="CASC1 C-terminal" evidence="3">
    <location>
        <begin position="873"/>
        <end position="1073"/>
    </location>
</feature>
<organism evidence="4 5">
    <name type="scientific">Glossina brevipalpis</name>
    <dbReference type="NCBI Taxonomy" id="37001"/>
    <lineage>
        <taxon>Eukaryota</taxon>
        <taxon>Metazoa</taxon>
        <taxon>Ecdysozoa</taxon>
        <taxon>Arthropoda</taxon>
        <taxon>Hexapoda</taxon>
        <taxon>Insecta</taxon>
        <taxon>Pterygota</taxon>
        <taxon>Neoptera</taxon>
        <taxon>Endopterygota</taxon>
        <taxon>Diptera</taxon>
        <taxon>Brachycera</taxon>
        <taxon>Muscomorpha</taxon>
        <taxon>Hippoboscoidea</taxon>
        <taxon>Glossinidae</taxon>
        <taxon>Glossina</taxon>
    </lineage>
</organism>
<evidence type="ECO:0000313" key="5">
    <source>
        <dbReference type="Proteomes" id="UP000091820"/>
    </source>
</evidence>
<dbReference type="Proteomes" id="UP000091820">
    <property type="component" value="Unassembled WGS sequence"/>
</dbReference>
<feature type="region of interest" description="Disordered" evidence="2">
    <location>
        <begin position="838"/>
        <end position="860"/>
    </location>
</feature>
<reference evidence="5" key="1">
    <citation type="submission" date="2014-03" db="EMBL/GenBank/DDBJ databases">
        <authorList>
            <person name="Aksoy S."/>
            <person name="Warren W."/>
            <person name="Wilson R.K."/>
        </authorList>
    </citation>
    <scope>NUCLEOTIDE SEQUENCE [LARGE SCALE GENOMIC DNA]</scope>
    <source>
        <strain evidence="5">IAEA</strain>
    </source>
</reference>
<feature type="region of interest" description="Disordered" evidence="2">
    <location>
        <begin position="562"/>
        <end position="584"/>
    </location>
</feature>
<feature type="coiled-coil region" evidence="1">
    <location>
        <begin position="766"/>
        <end position="793"/>
    </location>
</feature>
<feature type="compositionally biased region" description="Acidic residues" evidence="2">
    <location>
        <begin position="568"/>
        <end position="578"/>
    </location>
</feature>
<reference evidence="4" key="2">
    <citation type="submission" date="2020-05" db="UniProtKB">
        <authorList>
            <consortium name="EnsemblMetazoa"/>
        </authorList>
    </citation>
    <scope>IDENTIFICATION</scope>
    <source>
        <strain evidence="4">IAEA</strain>
    </source>
</reference>
<dbReference type="AlphaFoldDB" id="A0A1A9W5X3"/>
<dbReference type="EnsemblMetazoa" id="GBRI007376-RA">
    <property type="protein sequence ID" value="GBRI007376-PA"/>
    <property type="gene ID" value="GBRI007376"/>
</dbReference>
<evidence type="ECO:0000256" key="2">
    <source>
        <dbReference type="SAM" id="MobiDB-lite"/>
    </source>
</evidence>
<dbReference type="PANTHER" id="PTHR20929:SF11">
    <property type="entry name" value="DYNEIN AXONEMAL INTERMEDIATE CHAIN 7"/>
    <property type="match status" value="1"/>
</dbReference>
<proteinExistence type="predicted"/>
<feature type="coiled-coil region" evidence="1">
    <location>
        <begin position="54"/>
        <end position="81"/>
    </location>
</feature>
<evidence type="ECO:0000259" key="3">
    <source>
        <dbReference type="Pfam" id="PF12366"/>
    </source>
</evidence>
<dbReference type="VEuPathDB" id="VectorBase:GBRI007376"/>
<keyword evidence="5" id="KW-1185">Reference proteome</keyword>
<dbReference type="InterPro" id="IPR022110">
    <property type="entry name" value="CASC1_C"/>
</dbReference>
<dbReference type="PANTHER" id="PTHR20929">
    <property type="entry name" value="LUNG ADENOMA SUSCEPTIBILITY 1-RELATED"/>
    <property type="match status" value="1"/>
</dbReference>
<keyword evidence="1" id="KW-0175">Coiled coil</keyword>
<evidence type="ECO:0000313" key="4">
    <source>
        <dbReference type="EnsemblMetazoa" id="GBRI007376-PA"/>
    </source>
</evidence>
<evidence type="ECO:0000256" key="1">
    <source>
        <dbReference type="SAM" id="Coils"/>
    </source>
</evidence>
<dbReference type="InterPro" id="IPR023247">
    <property type="entry name" value="IC97/Dnai7-like"/>
</dbReference>
<sequence length="1146" mass="134863">MKKQIKRSMHKVASSQTKASSSYFTQKTYKLMTSNEMKVRHERYTSLLLELKFITGLMKEARQKQTEVNELQKILDQWEKYINCERIPDHYPTNVIHTFYVKDRFHESECVVESIVCNWSAFDCNMLSQNISKREMECNTKKDLLTPHYTQSIDDKLKVLYNINKYLNDDNETIKATTNQLQNIMDMKDETEKRICDVFNHFTYRIISAENTYMQSLDAISSEFSYSCSNFEIHLWCLKNVPIRFTHLDEPRLIANLHKLNLVLHLPYSVLRPELTIQGIHMNFDHISERARTFKQEVFLPLESLNAGIQDLMECLVNEYKMLMEIQYRVGNEIKENYNKYTEELLKYSESVKLTKKGLNPKKDRKPFRFKEPQFCSDNEYPDVINDFLEEEHNQYLGFINIMYNPLTLDLKSHEINLKKFHILGGIYKLTCVKKPKQCDFYHSFNMIWHSEGENLIVEEDFQIQEPRTILSEALTRSVSRSRLTRISAMNLQKSRMSTNLLNERFFESDENESSNPWFVLTFYLPDYLCQWDEPIACHYESVEEVAAIKKDEDTREGMVSSLLKVDNDDDDDDDDDGWKDTSPEEKQLMQLQSLLLTRKTPFRSMYDTALSTFRVFNQPSASILYDRETYGTINDFKLNSLSVEQVHKLERHCIPLLLSSYKFPREFEEDKRRVIKRVTRMTLGTTTRSLYNPQEEKTTKSRIFSFEDSKNPERLFAKYDEMKPVLIAEPLQPSAVIDADREPNTFYKLIKILMLVKKLIQRNVNNIMLTTLHQAESEIERIQEQLKTKLRKKKLKSKKIEILPVAPLTITKKSLAKLPSKSLQVVRSTQNIVDVTNNLSSESSDSKDDLATTTTTTSSKDAKEDTKVITYKHWTTNYIKSSKFIQAERKFVIETDRLGYIGFAFKRYEHFPFKYWDLQPNEVDEQGVRGDVTEVIASKKFINKPIKYLVIQKPIKDYTELKKRFKEKNLNIFPDNDACFYVENGYFSEKHLAMELHTYKCMAIHCSQMKFSHCQWNRLAKRRDIILQFVQYKDNPDNTVVVHVTPEETTFVEVREMCTEDVNEVNLSYTPTWRNIDISYDLNQAVCSMYTEALDLRCKNKLNESMGYGDNRHVAVGASIISLRSWPKSLDRNGALLPFNMFWNM</sequence>
<accession>A0A1A9W5X3</accession>
<name>A0A1A9W5X3_9MUSC</name>